<keyword evidence="8" id="KW-1185">Reference proteome</keyword>
<evidence type="ECO:0000256" key="1">
    <source>
        <dbReference type="ARBA" id="ARBA00004271"/>
    </source>
</evidence>
<gene>
    <name evidence="7" type="primary">EXO_5</name>
    <name evidence="7" type="ORF">CFP56_035365</name>
</gene>
<evidence type="ECO:0000313" key="7">
    <source>
        <dbReference type="EMBL" id="KAK7823527.1"/>
    </source>
</evidence>
<dbReference type="PANTHER" id="PTHR31279">
    <property type="entry name" value="PROTEIN EXORDIUM-LIKE 5"/>
    <property type="match status" value="1"/>
</dbReference>
<dbReference type="InterPro" id="IPR006766">
    <property type="entry name" value="EXORDIUM-like"/>
</dbReference>
<dbReference type="AlphaFoldDB" id="A0AAW0JAG9"/>
<evidence type="ECO:0000256" key="3">
    <source>
        <dbReference type="ARBA" id="ARBA00022525"/>
    </source>
</evidence>
<dbReference type="EMBL" id="PKMF04000630">
    <property type="protein sequence ID" value="KAK7823527.1"/>
    <property type="molecule type" value="Genomic_DNA"/>
</dbReference>
<sequence length="901" mass="95831">MASLVYTHLLPQLVLLISLFHFNLAARRLADSAETQQPLLFQYHNGPLLTGKISINLIWYGKFQPSQRAIVSDFIASLSTPTPTTAQPSVATWWKTTDKYYQLSNSKNPSTLVLSMGTQIIDETYSLGKSLSNQQIEQLASKGAQANAINVVLTSEDVAVEGFCMSKCGTHGSLTGASVQGKSNKFAYIWVGNSETQCPGQCAWPFHQPIYGPQSPPLVAPNNDVGLDGMVINLASLLAGTTTNPFGNGYFQGPKDAPLEAASACPGVYGKGAYPGYAGDLLVDPATGASYNANGANGRKYLVPALFDPSTQTCSTLLVLLISFFHFSLAARRLASSAETQPLPSNTTMALFFMEKSPSISSGMANSSPHKELLSQISLPLFLLPHPQNLNPLLPPGGKPPRNTTTSATQRRPPLFYFQWGAHKNAINVVLTSADVAVEGFCISKCGTHGSSKAASVQGKSYKFAYIWVGNSETQCPGQCAWPFHQPIYGPQSPPLVAPNNDVGLDGMVINLASLLAGTTTNPFGNGYFQGPKDAPLEAASACPGVYGKGAYPGYAGDLLVDPTTGASYNANGGNGRKYLLPALFDPSTKSCSTLLVLVISFFHFNLAARRLADSAETQQPLLFQYHNGALLSGKISINLIWYGKFKPTQRAIISDFIASLSTSTPTKAQPSVATWWKTTEKYYHLINSKKPSSLVLSMGTQIIDETYSLGKSLSNQHIEQLASKGAHKNAINVVLTSDDVAVEGFCMSKCGTHGSSKGASVQGKSYKFAYIWVGNSETQCPGQCAWPFHQPIYGPQSQPLVAPNNDVGLDGMVINLASLLAGTTTNPFGNGYFQGPKDAPLEAASACPGVYGKGAYPGYAGDLLVDPTSGASYNANGANGRKYLLPALFDPSTKSCSTLV</sequence>
<accession>A0AAW0JAG9</accession>
<protein>
    <submittedName>
        <fullName evidence="7">Protein exordium</fullName>
    </submittedName>
</protein>
<dbReference type="Pfam" id="PF04674">
    <property type="entry name" value="Phi_1"/>
    <property type="match status" value="3"/>
</dbReference>
<comment type="subcellular location">
    <subcellularLocation>
        <location evidence="1">Secreted</location>
        <location evidence="1">Extracellular space</location>
        <location evidence="1">Apoplast</location>
    </subcellularLocation>
</comment>
<reference evidence="7 8" key="1">
    <citation type="journal article" date="2018" name="Sci. Data">
        <title>The draft genome sequence of cork oak.</title>
        <authorList>
            <person name="Ramos A.M."/>
            <person name="Usie A."/>
            <person name="Barbosa P."/>
            <person name="Barros P.M."/>
            <person name="Capote T."/>
            <person name="Chaves I."/>
            <person name="Simoes F."/>
            <person name="Abreu I."/>
            <person name="Carrasquinho I."/>
            <person name="Faro C."/>
            <person name="Guimaraes J.B."/>
            <person name="Mendonca D."/>
            <person name="Nobrega F."/>
            <person name="Rodrigues L."/>
            <person name="Saibo N.J.M."/>
            <person name="Varela M.C."/>
            <person name="Egas C."/>
            <person name="Matos J."/>
            <person name="Miguel C.M."/>
            <person name="Oliveira M.M."/>
            <person name="Ricardo C.P."/>
            <person name="Goncalves S."/>
        </authorList>
    </citation>
    <scope>NUCLEOTIDE SEQUENCE [LARGE SCALE GENOMIC DNA]</scope>
    <source>
        <strain evidence="8">cv. HL8</strain>
    </source>
</reference>
<name>A0AAW0JAG9_QUESU</name>
<feature type="chain" id="PRO_5043620384" evidence="6">
    <location>
        <begin position="26"/>
        <end position="901"/>
    </location>
</feature>
<organism evidence="7 8">
    <name type="scientific">Quercus suber</name>
    <name type="common">Cork oak</name>
    <dbReference type="NCBI Taxonomy" id="58331"/>
    <lineage>
        <taxon>Eukaryota</taxon>
        <taxon>Viridiplantae</taxon>
        <taxon>Streptophyta</taxon>
        <taxon>Embryophyta</taxon>
        <taxon>Tracheophyta</taxon>
        <taxon>Spermatophyta</taxon>
        <taxon>Magnoliopsida</taxon>
        <taxon>eudicotyledons</taxon>
        <taxon>Gunneridae</taxon>
        <taxon>Pentapetalae</taxon>
        <taxon>rosids</taxon>
        <taxon>fabids</taxon>
        <taxon>Fagales</taxon>
        <taxon>Fagaceae</taxon>
        <taxon>Quercus</taxon>
    </lineage>
</organism>
<evidence type="ECO:0000256" key="6">
    <source>
        <dbReference type="SAM" id="SignalP"/>
    </source>
</evidence>
<comment type="caution">
    <text evidence="7">The sequence shown here is derived from an EMBL/GenBank/DDBJ whole genome shotgun (WGS) entry which is preliminary data.</text>
</comment>
<dbReference type="Proteomes" id="UP000237347">
    <property type="component" value="Unassembled WGS sequence"/>
</dbReference>
<evidence type="ECO:0000313" key="8">
    <source>
        <dbReference type="Proteomes" id="UP000237347"/>
    </source>
</evidence>
<evidence type="ECO:0000256" key="4">
    <source>
        <dbReference type="ARBA" id="ARBA00022729"/>
    </source>
</evidence>
<evidence type="ECO:0000256" key="5">
    <source>
        <dbReference type="ARBA" id="ARBA00023591"/>
    </source>
</evidence>
<keyword evidence="3" id="KW-0964">Secreted</keyword>
<evidence type="ECO:0000256" key="2">
    <source>
        <dbReference type="ARBA" id="ARBA00022523"/>
    </source>
</evidence>
<comment type="similarity">
    <text evidence="5">Belongs to the EXORDIUM family.</text>
</comment>
<feature type="signal peptide" evidence="6">
    <location>
        <begin position="1"/>
        <end position="25"/>
    </location>
</feature>
<dbReference type="PANTHER" id="PTHR31279:SF66">
    <property type="entry name" value="PHOSPHATE-RESPONSIVE 1 FAMILY PROTEIN"/>
    <property type="match status" value="1"/>
</dbReference>
<keyword evidence="4 6" id="KW-0732">Signal</keyword>
<keyword evidence="2" id="KW-0052">Apoplast</keyword>
<dbReference type="GO" id="GO:0048046">
    <property type="term" value="C:apoplast"/>
    <property type="evidence" value="ECO:0007669"/>
    <property type="project" value="UniProtKB-SubCell"/>
</dbReference>
<proteinExistence type="inferred from homology"/>